<evidence type="ECO:0000313" key="3">
    <source>
        <dbReference type="Proteomes" id="UP000323994"/>
    </source>
</evidence>
<dbReference type="InterPro" id="IPR016176">
    <property type="entry name" value="Cbl-dep_enz_cat"/>
</dbReference>
<protein>
    <recommendedName>
        <fullName evidence="1">Methylmalonyl-CoA mutase alpha/beta chain catalytic domain-containing protein</fullName>
    </recommendedName>
</protein>
<dbReference type="GO" id="GO:0016866">
    <property type="term" value="F:intramolecular transferase activity"/>
    <property type="evidence" value="ECO:0007669"/>
    <property type="project" value="InterPro"/>
</dbReference>
<dbReference type="AlphaFoldDB" id="A0A5M8QDN9"/>
<reference evidence="2 3" key="1">
    <citation type="submission" date="2019-05" db="EMBL/GenBank/DDBJ databases">
        <authorList>
            <person name="Qu J.-H."/>
        </authorList>
    </citation>
    <scope>NUCLEOTIDE SEQUENCE [LARGE SCALE GENOMIC DNA]</scope>
    <source>
        <strain evidence="2 3">NS28</strain>
    </source>
</reference>
<proteinExistence type="predicted"/>
<gene>
    <name evidence="2" type="ORF">FEM33_23085</name>
</gene>
<accession>A0A5M8QDN9</accession>
<name>A0A5M8QDN9_9BACT</name>
<comment type="caution">
    <text evidence="2">The sequence shown here is derived from an EMBL/GenBank/DDBJ whole genome shotgun (WGS) entry which is preliminary data.</text>
</comment>
<dbReference type="Proteomes" id="UP000323994">
    <property type="component" value="Unassembled WGS sequence"/>
</dbReference>
<dbReference type="Pfam" id="PF01642">
    <property type="entry name" value="MM_CoA_mutase"/>
    <property type="match status" value="1"/>
</dbReference>
<dbReference type="SUPFAM" id="SSF51703">
    <property type="entry name" value="Cobalamin (vitamin B12)-dependent enzymes"/>
    <property type="match status" value="1"/>
</dbReference>
<dbReference type="RefSeq" id="WP_139014329.1">
    <property type="nucleotide sequence ID" value="NZ_VBSN01000069.1"/>
</dbReference>
<evidence type="ECO:0000313" key="2">
    <source>
        <dbReference type="EMBL" id="KAA6434165.1"/>
    </source>
</evidence>
<keyword evidence="3" id="KW-1185">Reference proteome</keyword>
<dbReference type="PANTHER" id="PTHR48101:SF1">
    <property type="entry name" value="METHYLMALONYL-COA MUTASE, LARGE SUBUNIT"/>
    <property type="match status" value="1"/>
</dbReference>
<dbReference type="EMBL" id="VBSN01000069">
    <property type="protein sequence ID" value="KAA6434165.1"/>
    <property type="molecule type" value="Genomic_DNA"/>
</dbReference>
<feature type="domain" description="Methylmalonyl-CoA mutase alpha/beta chain catalytic" evidence="1">
    <location>
        <begin position="148"/>
        <end position="431"/>
    </location>
</feature>
<dbReference type="OrthoDB" id="9762378at2"/>
<dbReference type="InterPro" id="IPR006099">
    <property type="entry name" value="MeMalonylCoA_mutase_a/b_cat"/>
</dbReference>
<sequence>MKIQTSLSEQDGVSSREIWEKQVRKELKENTDKLDTWKIGTDLHFEPYATQEDCKDERIETVQLCQKQTPGWLNMPLIQGTDFESVKYSAENALKQGADAILLKMDWPDLLQMDESQHFLSNPENTIFFQTPEYPEVLIKEIYKSSALNWKGGIAFDPLANWMRTGTHFAGSVDSVATILNNAGSKKDFRPLMIESHVFHYSGATPVQELAFLIASTVTYLDYLTDAGVSAQKVFENLYFSVPAGTHYLTEIAKFRALRYLFFKIGRAYRVPDQQCRAFVHATTSSFYYAEKSTHNNIIRATSEAMSAVTGGCDALTTLPFDFCSGQLNEFPDRIARNVSNILAHESLLNQVADPASGSYLLENMTLSLADAAWELFLETEEKGGLERCFENGFIQDELDKSLNSSTAAFGTGKILVGVNKFEEQESDSSFRNEEKVFSRENRNGLQLLIAKNLSQLIRS</sequence>
<organism evidence="2 3">
    <name type="scientific">Dyadobacter flavalbus</name>
    <dbReference type="NCBI Taxonomy" id="2579942"/>
    <lineage>
        <taxon>Bacteria</taxon>
        <taxon>Pseudomonadati</taxon>
        <taxon>Bacteroidota</taxon>
        <taxon>Cytophagia</taxon>
        <taxon>Cytophagales</taxon>
        <taxon>Spirosomataceae</taxon>
        <taxon>Dyadobacter</taxon>
    </lineage>
</organism>
<dbReference type="PANTHER" id="PTHR48101">
    <property type="entry name" value="METHYLMALONYL-COA MUTASE, MITOCHONDRIAL-RELATED"/>
    <property type="match status" value="1"/>
</dbReference>
<dbReference type="Gene3D" id="3.20.20.240">
    <property type="entry name" value="Methylmalonyl-CoA mutase"/>
    <property type="match status" value="1"/>
</dbReference>
<dbReference type="GO" id="GO:0031419">
    <property type="term" value="F:cobalamin binding"/>
    <property type="evidence" value="ECO:0007669"/>
    <property type="project" value="InterPro"/>
</dbReference>
<evidence type="ECO:0000259" key="1">
    <source>
        <dbReference type="Pfam" id="PF01642"/>
    </source>
</evidence>